<dbReference type="InterPro" id="IPR036977">
    <property type="entry name" value="DNA_primase_Znf_CHC2"/>
</dbReference>
<dbReference type="Proteomes" id="UP000319424">
    <property type="component" value="Unassembled WGS sequence"/>
</dbReference>
<dbReference type="InterPro" id="IPR025054">
    <property type="entry name" value="DUF3991"/>
</dbReference>
<accession>A0A552UXE4</accession>
<evidence type="ECO:0000313" key="5">
    <source>
        <dbReference type="Proteomes" id="UP000319424"/>
    </source>
</evidence>
<feature type="region of interest" description="Disordered" evidence="2">
    <location>
        <begin position="467"/>
        <end position="491"/>
    </location>
</feature>
<dbReference type="EMBL" id="VJXW01000023">
    <property type="protein sequence ID" value="TRW22904.1"/>
    <property type="molecule type" value="Genomic_DNA"/>
</dbReference>
<organism evidence="4 5">
    <name type="scientific">Criibacterium bergeronii</name>
    <dbReference type="NCBI Taxonomy" id="1871336"/>
    <lineage>
        <taxon>Bacteria</taxon>
        <taxon>Bacillati</taxon>
        <taxon>Bacillota</taxon>
        <taxon>Clostridia</taxon>
        <taxon>Peptostreptococcales</taxon>
        <taxon>Filifactoraceae</taxon>
        <taxon>Criibacterium</taxon>
    </lineage>
</organism>
<dbReference type="OrthoDB" id="9802530at2"/>
<dbReference type="GO" id="GO:0008270">
    <property type="term" value="F:zinc ion binding"/>
    <property type="evidence" value="ECO:0007669"/>
    <property type="project" value="InterPro"/>
</dbReference>
<evidence type="ECO:0000313" key="4">
    <source>
        <dbReference type="EMBL" id="TRW22904.1"/>
    </source>
</evidence>
<dbReference type="AlphaFoldDB" id="A0A552UXE4"/>
<dbReference type="Pfam" id="PF13155">
    <property type="entry name" value="Toprim_2"/>
    <property type="match status" value="1"/>
</dbReference>
<protein>
    <submittedName>
        <fullName evidence="4">DUF3991 domain-containing protein</fullName>
    </submittedName>
</protein>
<reference evidence="4 5" key="1">
    <citation type="submission" date="2019-07" db="EMBL/GenBank/DDBJ databases">
        <title>Criibacterium bergeronii gen. nov., sp. nov. isolated from human clinical samples.</title>
        <authorList>
            <person name="Maheux A.F."/>
            <person name="Boudreau D.K."/>
            <person name="Berube E."/>
            <person name="Brodeur S."/>
            <person name="Bernard K.A."/>
            <person name="Abed J.Y."/>
            <person name="Ducrey E."/>
            <person name="Guay E.F."/>
            <person name="Raymond F."/>
            <person name="Corbeil J."/>
            <person name="Domingo M.-C."/>
            <person name="Roy P.H."/>
            <person name="Boissinot M."/>
            <person name="Tocheva E.I."/>
            <person name="Omar R.F."/>
        </authorList>
    </citation>
    <scope>NUCLEOTIDE SEQUENCE [LARGE SCALE GENOMIC DNA]</scope>
    <source>
        <strain evidence="4 5">CCRI-24246</strain>
    </source>
</reference>
<dbReference type="SUPFAM" id="SSF57783">
    <property type="entry name" value="Zinc beta-ribbon"/>
    <property type="match status" value="1"/>
</dbReference>
<evidence type="ECO:0000259" key="3">
    <source>
        <dbReference type="Pfam" id="PF13154"/>
    </source>
</evidence>
<evidence type="ECO:0000256" key="1">
    <source>
        <dbReference type="SAM" id="Coils"/>
    </source>
</evidence>
<dbReference type="Gene3D" id="3.90.580.10">
    <property type="entry name" value="Zinc finger, CHC2-type domain"/>
    <property type="match status" value="1"/>
</dbReference>
<evidence type="ECO:0000256" key="2">
    <source>
        <dbReference type="SAM" id="MobiDB-lite"/>
    </source>
</evidence>
<name>A0A552UXE4_9FIRM</name>
<dbReference type="Pfam" id="PF13154">
    <property type="entry name" value="DUF3991"/>
    <property type="match status" value="1"/>
</dbReference>
<dbReference type="Gene3D" id="3.40.1360.10">
    <property type="match status" value="1"/>
</dbReference>
<comment type="caution">
    <text evidence="4">The sequence shown here is derived from an EMBL/GenBank/DDBJ whole genome shotgun (WGS) entry which is preliminary data.</text>
</comment>
<gene>
    <name evidence="4" type="ORF">FL857_10870</name>
</gene>
<proteinExistence type="predicted"/>
<feature type="coiled-coil region" evidence="1">
    <location>
        <begin position="113"/>
        <end position="140"/>
    </location>
</feature>
<dbReference type="SUPFAM" id="SSF56731">
    <property type="entry name" value="DNA primase core"/>
    <property type="match status" value="1"/>
</dbReference>
<keyword evidence="1" id="KW-0175">Coiled coil</keyword>
<dbReference type="RefSeq" id="WP_144398823.1">
    <property type="nucleotide sequence ID" value="NZ_VJXW01000023.1"/>
</dbReference>
<feature type="domain" description="DUF3991" evidence="3">
    <location>
        <begin position="252"/>
        <end position="307"/>
    </location>
</feature>
<sequence length="491" mass="57762">MDKEKVYLEQNDKKINGYKSWKEKQNPLSKEQEKALKKGDVIKTSLSDSTIVLDVKENKTILFTGTQFVIASNIKINEKKMMYEWDNGKYAPDIDSLVEEIKDRNNFSKDIKSEKKLEQKNKAEDRKNIFREEVEKIKNMSIIDFCNKNGIEINVSGNYAKLKEHNSLVIDINKNNFVWNSQGKNGDIINFVQAYYNTDFKEAINIITNKDIKEITRNENDINTKIKKAPEETSKSFDKDLAKNTNYSRVYAYLTKTRNIDYDIVNEFVKQDLIIEDVKHNLTFKMKDKDNNLIGITKRETGYKKFVYINPDSDIKGFSFKTSDTPNKLYFFEAPIDLMSFYEMNKNRLNDSVLISMQGLKHNCIKENIAHWNIKDICLCVDNDEAGNNFINRIKEAYSDINMKFEIPKSKDWNEDIKNFKEKDLINKEYKNLRVVKPSDNRYVVTDKRGVKIKEFNNIYETKKFIKDNTPEEDKNKNISDRQQKNKGQER</sequence>
<dbReference type="GO" id="GO:0006260">
    <property type="term" value="P:DNA replication"/>
    <property type="evidence" value="ECO:0007669"/>
    <property type="project" value="InterPro"/>
</dbReference>
<dbReference type="GO" id="GO:0003677">
    <property type="term" value="F:DNA binding"/>
    <property type="evidence" value="ECO:0007669"/>
    <property type="project" value="InterPro"/>
</dbReference>